<evidence type="ECO:0000256" key="1">
    <source>
        <dbReference type="ARBA" id="ARBA00004141"/>
    </source>
</evidence>
<evidence type="ECO:0000256" key="7">
    <source>
        <dbReference type="SAM" id="Phobius"/>
    </source>
</evidence>
<keyword evidence="4 7" id="KW-0812">Transmembrane</keyword>
<accession>A0ABD3ME20</accession>
<feature type="chain" id="PRO_5044771557" evidence="8">
    <location>
        <begin position="27"/>
        <end position="444"/>
    </location>
</feature>
<keyword evidence="5 7" id="KW-1133">Transmembrane helix</keyword>
<sequence length="444" mass="47865">MPSLSMFHLLTSTILLSQLISPKAFSSSTLPAKPSPFARKPSPSRLIHRHLSRSSDAVGASHNLAALSIGADGDVIVPIEISLNGGNHSVFDPPFLDANGDGIVPAEISMNGGDYSSPDAELKSGTPPFPVVLWRFTRPHTIIGSAIAIPSIFLLAAPTYQSFFTVRSFASLIYAAVPALFMNLYITGLNQITDVEIDKINKPYLPMAKGDLKQPTASIVVLVALAISLAMSIIHPVLSTNGLQVALWGSFLLGTMYSLPPIRMKQHPLLAAFCIVAVRGTIINAGFYSHAVSTAFGDVPQISGVLSCLLNDWKCALSSLFFGIFGIVIALMKDVPDSDGDRIFNIRSFTVRLGQKRVFDTMKNLLAVLFGVCGGGLMKWAVMAPVASVAVRRGLVGFCCWAAGWSVHNAARGVDAEDSGEVYDYYMYLWKLFYLSYLALPFVK</sequence>
<keyword evidence="6 7" id="KW-0472">Membrane</keyword>
<reference evidence="9 10" key="1">
    <citation type="submission" date="2024-10" db="EMBL/GenBank/DDBJ databases">
        <title>Updated reference genomes for cyclostephanoid diatoms.</title>
        <authorList>
            <person name="Roberts W.R."/>
            <person name="Alverson A.J."/>
        </authorList>
    </citation>
    <scope>NUCLEOTIDE SEQUENCE [LARGE SCALE GENOMIC DNA]</scope>
    <source>
        <strain evidence="9 10">AJA276-08</strain>
    </source>
</reference>
<keyword evidence="8" id="KW-0732">Signal</keyword>
<keyword evidence="10" id="KW-1185">Reference proteome</keyword>
<comment type="caution">
    <text evidence="9">The sequence shown here is derived from an EMBL/GenBank/DDBJ whole genome shotgun (WGS) entry which is preliminary data.</text>
</comment>
<dbReference type="Proteomes" id="UP001530315">
    <property type="component" value="Unassembled WGS sequence"/>
</dbReference>
<dbReference type="EMBL" id="JALLAZ020001834">
    <property type="protein sequence ID" value="KAL3762189.1"/>
    <property type="molecule type" value="Genomic_DNA"/>
</dbReference>
<dbReference type="Gene3D" id="1.10.357.140">
    <property type="entry name" value="UbiA prenyltransferase"/>
    <property type="match status" value="1"/>
</dbReference>
<dbReference type="InterPro" id="IPR044878">
    <property type="entry name" value="UbiA_sf"/>
</dbReference>
<feature type="transmembrane region" description="Helical" evidence="7">
    <location>
        <begin position="311"/>
        <end position="332"/>
    </location>
</feature>
<comment type="similarity">
    <text evidence="2">Belongs to the UbiA prenyltransferase family.</text>
</comment>
<feature type="transmembrane region" description="Helical" evidence="7">
    <location>
        <begin position="365"/>
        <end position="387"/>
    </location>
</feature>
<feature type="signal peptide" evidence="8">
    <location>
        <begin position="1"/>
        <end position="26"/>
    </location>
</feature>
<dbReference type="GO" id="GO:0016020">
    <property type="term" value="C:membrane"/>
    <property type="evidence" value="ECO:0007669"/>
    <property type="project" value="UniProtKB-SubCell"/>
</dbReference>
<proteinExistence type="inferred from homology"/>
<evidence type="ECO:0000256" key="2">
    <source>
        <dbReference type="ARBA" id="ARBA00005985"/>
    </source>
</evidence>
<feature type="transmembrane region" description="Helical" evidence="7">
    <location>
        <begin position="425"/>
        <end position="443"/>
    </location>
</feature>
<evidence type="ECO:0000256" key="8">
    <source>
        <dbReference type="SAM" id="SignalP"/>
    </source>
</evidence>
<evidence type="ECO:0000256" key="4">
    <source>
        <dbReference type="ARBA" id="ARBA00022692"/>
    </source>
</evidence>
<comment type="subcellular location">
    <subcellularLocation>
        <location evidence="1">Membrane</location>
        <topology evidence="1">Multi-pass membrane protein</topology>
    </subcellularLocation>
</comment>
<evidence type="ECO:0000256" key="5">
    <source>
        <dbReference type="ARBA" id="ARBA00022989"/>
    </source>
</evidence>
<gene>
    <name evidence="9" type="ORF">ACHAW5_002777</name>
</gene>
<feature type="transmembrane region" description="Helical" evidence="7">
    <location>
        <begin position="269"/>
        <end position="291"/>
    </location>
</feature>
<evidence type="ECO:0000313" key="9">
    <source>
        <dbReference type="EMBL" id="KAL3762189.1"/>
    </source>
</evidence>
<evidence type="ECO:0000313" key="10">
    <source>
        <dbReference type="Proteomes" id="UP001530315"/>
    </source>
</evidence>
<evidence type="ECO:0000256" key="6">
    <source>
        <dbReference type="ARBA" id="ARBA00023136"/>
    </source>
</evidence>
<dbReference type="InterPro" id="IPR000537">
    <property type="entry name" value="UbiA_prenyltransferase"/>
</dbReference>
<dbReference type="Pfam" id="PF01040">
    <property type="entry name" value="UbiA"/>
    <property type="match status" value="1"/>
</dbReference>
<organism evidence="9 10">
    <name type="scientific">Stephanodiscus triporus</name>
    <dbReference type="NCBI Taxonomy" id="2934178"/>
    <lineage>
        <taxon>Eukaryota</taxon>
        <taxon>Sar</taxon>
        <taxon>Stramenopiles</taxon>
        <taxon>Ochrophyta</taxon>
        <taxon>Bacillariophyta</taxon>
        <taxon>Coscinodiscophyceae</taxon>
        <taxon>Thalassiosirophycidae</taxon>
        <taxon>Stephanodiscales</taxon>
        <taxon>Stephanodiscaceae</taxon>
        <taxon>Stephanodiscus</taxon>
    </lineage>
</organism>
<dbReference type="PANTHER" id="PTHR43009">
    <property type="entry name" value="HOMOGENTISATE SOLANESYLTRANSFERASE, CHLOROPLASTIC"/>
    <property type="match status" value="1"/>
</dbReference>
<name>A0ABD3ME20_9STRA</name>
<dbReference type="NCBIfam" id="NF009525">
    <property type="entry name" value="PRK12887.1"/>
    <property type="match status" value="1"/>
</dbReference>
<protein>
    <submittedName>
        <fullName evidence="9">Uncharacterized protein</fullName>
    </submittedName>
</protein>
<dbReference type="GO" id="GO:0016740">
    <property type="term" value="F:transferase activity"/>
    <property type="evidence" value="ECO:0007669"/>
    <property type="project" value="UniProtKB-KW"/>
</dbReference>
<dbReference type="PANTHER" id="PTHR43009:SF7">
    <property type="entry name" value="HOMOGENTISATE GERANYLGERANYLTRANSFERASE, CHLOROPLASTIC"/>
    <property type="match status" value="1"/>
</dbReference>
<dbReference type="AlphaFoldDB" id="A0ABD3ME20"/>
<evidence type="ECO:0000256" key="3">
    <source>
        <dbReference type="ARBA" id="ARBA00022679"/>
    </source>
</evidence>
<keyword evidence="3" id="KW-0808">Transferase</keyword>
<feature type="transmembrane region" description="Helical" evidence="7">
    <location>
        <begin position="168"/>
        <end position="186"/>
    </location>
</feature>
<feature type="transmembrane region" description="Helical" evidence="7">
    <location>
        <begin position="243"/>
        <end position="262"/>
    </location>
</feature>
<feature type="transmembrane region" description="Helical" evidence="7">
    <location>
        <begin position="217"/>
        <end position="237"/>
    </location>
</feature>